<dbReference type="KEGG" id="egr:104416879"/>
<keyword evidence="3 9" id="KW-0349">Heme</keyword>
<dbReference type="GO" id="GO:0020037">
    <property type="term" value="F:heme binding"/>
    <property type="evidence" value="ECO:0007669"/>
    <property type="project" value="InterPro"/>
</dbReference>
<evidence type="ECO:0000256" key="3">
    <source>
        <dbReference type="ARBA" id="ARBA00022617"/>
    </source>
</evidence>
<comment type="subcellular location">
    <subcellularLocation>
        <location evidence="1">Membrane</location>
    </subcellularLocation>
</comment>
<dbReference type="AlphaFoldDB" id="A0A059AZW0"/>
<dbReference type="InterPro" id="IPR017972">
    <property type="entry name" value="Cyt_P450_CS"/>
</dbReference>
<dbReference type="PANTHER" id="PTHR47947">
    <property type="entry name" value="CYTOCHROME P450 82C3-RELATED"/>
    <property type="match status" value="1"/>
</dbReference>
<protein>
    <recommendedName>
        <fullName evidence="13">Cytochrome P450</fullName>
    </recommendedName>
</protein>
<dbReference type="InterPro" id="IPR010916">
    <property type="entry name" value="TonB_box_CS"/>
</dbReference>
<keyword evidence="5 10" id="KW-0560">Oxidoreductase</keyword>
<comment type="similarity">
    <text evidence="2 10">Belongs to the cytochrome P450 family.</text>
</comment>
<dbReference type="InterPro" id="IPR001128">
    <property type="entry name" value="Cyt_P450"/>
</dbReference>
<keyword evidence="8" id="KW-0472">Membrane</keyword>
<dbReference type="Pfam" id="PF00067">
    <property type="entry name" value="p450"/>
    <property type="match status" value="1"/>
</dbReference>
<evidence type="ECO:0000256" key="2">
    <source>
        <dbReference type="ARBA" id="ARBA00010617"/>
    </source>
</evidence>
<organism evidence="12">
    <name type="scientific">Eucalyptus grandis</name>
    <name type="common">Flooded gum</name>
    <dbReference type="NCBI Taxonomy" id="71139"/>
    <lineage>
        <taxon>Eukaryota</taxon>
        <taxon>Viridiplantae</taxon>
        <taxon>Streptophyta</taxon>
        <taxon>Embryophyta</taxon>
        <taxon>Tracheophyta</taxon>
        <taxon>Spermatophyta</taxon>
        <taxon>Magnoliopsida</taxon>
        <taxon>eudicotyledons</taxon>
        <taxon>Gunneridae</taxon>
        <taxon>Pentapetalae</taxon>
        <taxon>rosids</taxon>
        <taxon>malvids</taxon>
        <taxon>Myrtales</taxon>
        <taxon>Myrtaceae</taxon>
        <taxon>Myrtoideae</taxon>
        <taxon>Eucalypteae</taxon>
        <taxon>Eucalyptus</taxon>
    </lineage>
</organism>
<keyword evidence="7 10" id="KW-0503">Monooxygenase</keyword>
<feature type="signal peptide" evidence="11">
    <location>
        <begin position="1"/>
        <end position="24"/>
    </location>
</feature>
<dbReference type="Gene3D" id="1.10.630.10">
    <property type="entry name" value="Cytochrome P450"/>
    <property type="match status" value="1"/>
</dbReference>
<keyword evidence="6 9" id="KW-0408">Iron</keyword>
<evidence type="ECO:0000256" key="5">
    <source>
        <dbReference type="ARBA" id="ARBA00023002"/>
    </source>
</evidence>
<dbReference type="EMBL" id="KK198760">
    <property type="protein sequence ID" value="KCW59502.1"/>
    <property type="molecule type" value="Genomic_DNA"/>
</dbReference>
<dbReference type="FunFam" id="1.10.630.10:FF:000023">
    <property type="entry name" value="Cytochrome P450 family protein"/>
    <property type="match status" value="1"/>
</dbReference>
<dbReference type="GO" id="GO:0016705">
    <property type="term" value="F:oxidoreductase activity, acting on paired donors, with incorporation or reduction of molecular oxygen"/>
    <property type="evidence" value="ECO:0007669"/>
    <property type="project" value="InterPro"/>
</dbReference>
<dbReference type="GO" id="GO:0016020">
    <property type="term" value="C:membrane"/>
    <property type="evidence" value="ECO:0007669"/>
    <property type="project" value="UniProtKB-SubCell"/>
</dbReference>
<dbReference type="OrthoDB" id="1676735at2759"/>
<reference evidence="12" key="1">
    <citation type="submission" date="2013-07" db="EMBL/GenBank/DDBJ databases">
        <title>The genome of Eucalyptus grandis.</title>
        <authorList>
            <person name="Schmutz J."/>
            <person name="Hayes R."/>
            <person name="Myburg A."/>
            <person name="Tuskan G."/>
            <person name="Grattapaglia D."/>
            <person name="Rokhsar D.S."/>
        </authorList>
    </citation>
    <scope>NUCLEOTIDE SEQUENCE</scope>
    <source>
        <tissue evidence="12">Leaf extractions</tissue>
    </source>
</reference>
<dbReference type="SUPFAM" id="SSF48264">
    <property type="entry name" value="Cytochrome P450"/>
    <property type="match status" value="1"/>
</dbReference>
<evidence type="ECO:0000256" key="4">
    <source>
        <dbReference type="ARBA" id="ARBA00022723"/>
    </source>
</evidence>
<dbReference type="InterPro" id="IPR036396">
    <property type="entry name" value="Cyt_P450_sf"/>
</dbReference>
<evidence type="ECO:0000256" key="10">
    <source>
        <dbReference type="RuleBase" id="RU000461"/>
    </source>
</evidence>
<feature type="chain" id="PRO_5001572944" description="Cytochrome P450" evidence="11">
    <location>
        <begin position="25"/>
        <end position="499"/>
    </location>
</feature>
<dbReference type="GO" id="GO:0004497">
    <property type="term" value="F:monooxygenase activity"/>
    <property type="evidence" value="ECO:0007669"/>
    <property type="project" value="UniProtKB-KW"/>
</dbReference>
<evidence type="ECO:0000256" key="11">
    <source>
        <dbReference type="SAM" id="SignalP"/>
    </source>
</evidence>
<dbReference type="PROSITE" id="PS00430">
    <property type="entry name" value="TONB_DEPENDENT_REC_1"/>
    <property type="match status" value="1"/>
</dbReference>
<dbReference type="eggNOG" id="KOG0156">
    <property type="taxonomic scope" value="Eukaryota"/>
</dbReference>
<feature type="binding site" description="axial binding residue" evidence="9">
    <location>
        <position position="444"/>
    </location>
    <ligand>
        <name>heme</name>
        <dbReference type="ChEBI" id="CHEBI:30413"/>
    </ligand>
    <ligandPart>
        <name>Fe</name>
        <dbReference type="ChEBI" id="CHEBI:18248"/>
    </ligandPart>
</feature>
<dbReference type="InParanoid" id="A0A059AZW0"/>
<dbReference type="PRINTS" id="PR00385">
    <property type="entry name" value="P450"/>
</dbReference>
<comment type="cofactor">
    <cofactor evidence="9">
        <name>heme</name>
        <dbReference type="ChEBI" id="CHEBI:30413"/>
    </cofactor>
</comment>
<dbReference type="InterPro" id="IPR002401">
    <property type="entry name" value="Cyt_P450_E_grp-I"/>
</dbReference>
<dbReference type="PRINTS" id="PR00463">
    <property type="entry name" value="EP450I"/>
</dbReference>
<dbReference type="PANTHER" id="PTHR47947:SF24">
    <property type="entry name" value="ISOFLAVONE 2'-HYDROXYLASE-LIKE"/>
    <property type="match status" value="1"/>
</dbReference>
<evidence type="ECO:0000256" key="8">
    <source>
        <dbReference type="ARBA" id="ARBA00023136"/>
    </source>
</evidence>
<evidence type="ECO:0000313" key="12">
    <source>
        <dbReference type="EMBL" id="KCW59502.1"/>
    </source>
</evidence>
<dbReference type="Gramene" id="KCW59502">
    <property type="protein sequence ID" value="KCW59502"/>
    <property type="gene ID" value="EUGRSUZ_H02254"/>
</dbReference>
<name>A0A059AZW0_EUCGR</name>
<dbReference type="OMA" id="RWITSYE"/>
<dbReference type="GO" id="GO:0005506">
    <property type="term" value="F:iron ion binding"/>
    <property type="evidence" value="ECO:0007669"/>
    <property type="project" value="InterPro"/>
</dbReference>
<dbReference type="InterPro" id="IPR050651">
    <property type="entry name" value="Plant_Cytochrome_P450_Monoox"/>
</dbReference>
<evidence type="ECO:0000256" key="1">
    <source>
        <dbReference type="ARBA" id="ARBA00004370"/>
    </source>
</evidence>
<evidence type="ECO:0000256" key="9">
    <source>
        <dbReference type="PIRSR" id="PIRSR602401-1"/>
    </source>
</evidence>
<gene>
    <name evidence="12" type="ORF">EUGRSUZ_H02254</name>
</gene>
<keyword evidence="4 9" id="KW-0479">Metal-binding</keyword>
<sequence length="499" mass="57102">METSSLYTTLPLAFLLLLTLKLFSSWFKQPKNLPPSPPSIPILGHLHLLKHPLHRTLHSLSQSYGPVFSLRFGYRRVVVVSSAEAAEECCTKNDITLANRPSTVAGRHIGYDNTIVVFASYGEQWRSLRRVCTLEIFSSARLNSFLPIRRDEIKGLLLNLNKRASASGDDFTKVELKPIFWEMTFNIVMRMLTGKRYYGEDVTDAEEAKVFREIMSEIVEYAVSAYPGDYLSILRLFFRNYEKRVTWLRKRSDELFQNLIEEQRNSRRKRCGGESRETVLDHLLLLQEKQPEFYTDKIIKGLLLVMLIAGTDTSASTMARAMSLLLSHPHSLKRAIEELDNVIGQERLIEETDIAKLPFLQNIVLETLRLKPPAPLLVPHMSSEDCIIGGYDVPSQTIVFINIWSIHRDPKLWDDPKSFRPERFENEDNGQCKLWSFGLGRRACPGGNMAQRVINVALGSLIQCFEWKRTSEEGMNMPKALPLEAMYKAHEIMAAIAEH</sequence>
<evidence type="ECO:0000256" key="6">
    <source>
        <dbReference type="ARBA" id="ARBA00023004"/>
    </source>
</evidence>
<proteinExistence type="inferred from homology"/>
<dbReference type="PROSITE" id="PS00086">
    <property type="entry name" value="CYTOCHROME_P450"/>
    <property type="match status" value="1"/>
</dbReference>
<evidence type="ECO:0008006" key="13">
    <source>
        <dbReference type="Google" id="ProtNLM"/>
    </source>
</evidence>
<keyword evidence="11" id="KW-0732">Signal</keyword>
<dbReference type="CDD" id="cd20653">
    <property type="entry name" value="CYP81"/>
    <property type="match status" value="1"/>
</dbReference>
<evidence type="ECO:0000256" key="7">
    <source>
        <dbReference type="ARBA" id="ARBA00023033"/>
    </source>
</evidence>
<accession>A0A059AZW0</accession>